<evidence type="ECO:0000313" key="3">
    <source>
        <dbReference type="Proteomes" id="UP000321523"/>
    </source>
</evidence>
<protein>
    <recommendedName>
        <fullName evidence="4">Prepilin-type N-terminal cleavage/methylation domain-containing protein</fullName>
    </recommendedName>
</protein>
<sequence>MTDAALPLRTARPGFSLIEVLVALAILGIALGALMPRISLGSLVAERASRTEEAVLLAEQLLTEAGRTIPLPAKEAAEGRTPAGFSWRVSTCCVRTVSNLSGQAAAGIVDIRADVSWLSMRGSQSITLTGRRIVPGAAK</sequence>
<dbReference type="InterPro" id="IPR012902">
    <property type="entry name" value="N_methyl_site"/>
</dbReference>
<keyword evidence="1" id="KW-0472">Membrane</keyword>
<name>A0A512DS67_9PROT</name>
<accession>A0A512DS67</accession>
<organism evidence="2 3">
    <name type="scientific">Skermanella aerolata</name>
    <dbReference type="NCBI Taxonomy" id="393310"/>
    <lineage>
        <taxon>Bacteria</taxon>
        <taxon>Pseudomonadati</taxon>
        <taxon>Pseudomonadota</taxon>
        <taxon>Alphaproteobacteria</taxon>
        <taxon>Rhodospirillales</taxon>
        <taxon>Azospirillaceae</taxon>
        <taxon>Skermanella</taxon>
    </lineage>
</organism>
<evidence type="ECO:0000313" key="2">
    <source>
        <dbReference type="EMBL" id="GEO39323.1"/>
    </source>
</evidence>
<evidence type="ECO:0000256" key="1">
    <source>
        <dbReference type="SAM" id="Phobius"/>
    </source>
</evidence>
<keyword evidence="3" id="KW-1185">Reference proteome</keyword>
<dbReference type="RefSeq" id="WP_052831522.1">
    <property type="nucleotide sequence ID" value="NZ_BJYZ01000015.1"/>
</dbReference>
<gene>
    <name evidence="2" type="ORF">SAE02_34710</name>
</gene>
<dbReference type="NCBIfam" id="TIGR02532">
    <property type="entry name" value="IV_pilin_GFxxxE"/>
    <property type="match status" value="1"/>
</dbReference>
<dbReference type="OrthoDB" id="7365387at2"/>
<dbReference type="Pfam" id="PF07963">
    <property type="entry name" value="N_methyl"/>
    <property type="match status" value="1"/>
</dbReference>
<keyword evidence="1" id="KW-0812">Transmembrane</keyword>
<keyword evidence="1" id="KW-1133">Transmembrane helix</keyword>
<dbReference type="EMBL" id="BJYZ01000015">
    <property type="protein sequence ID" value="GEO39323.1"/>
    <property type="molecule type" value="Genomic_DNA"/>
</dbReference>
<dbReference type="Proteomes" id="UP000321523">
    <property type="component" value="Unassembled WGS sequence"/>
</dbReference>
<feature type="transmembrane region" description="Helical" evidence="1">
    <location>
        <begin position="20"/>
        <end position="40"/>
    </location>
</feature>
<dbReference type="AlphaFoldDB" id="A0A512DS67"/>
<reference evidence="2 3" key="1">
    <citation type="submission" date="2019-07" db="EMBL/GenBank/DDBJ databases">
        <title>Whole genome shotgun sequence of Skermanella aerolata NBRC 106429.</title>
        <authorList>
            <person name="Hosoyama A."/>
            <person name="Uohara A."/>
            <person name="Ohji S."/>
            <person name="Ichikawa N."/>
        </authorList>
    </citation>
    <scope>NUCLEOTIDE SEQUENCE [LARGE SCALE GENOMIC DNA]</scope>
    <source>
        <strain evidence="2 3">NBRC 106429</strain>
    </source>
</reference>
<comment type="caution">
    <text evidence="2">The sequence shown here is derived from an EMBL/GenBank/DDBJ whole genome shotgun (WGS) entry which is preliminary data.</text>
</comment>
<proteinExistence type="predicted"/>
<evidence type="ECO:0008006" key="4">
    <source>
        <dbReference type="Google" id="ProtNLM"/>
    </source>
</evidence>